<dbReference type="OrthoDB" id="273257at2759"/>
<organism evidence="16">
    <name type="scientific">Aphanomyces astaci</name>
    <name type="common">Crayfish plague agent</name>
    <dbReference type="NCBI Taxonomy" id="112090"/>
    <lineage>
        <taxon>Eukaryota</taxon>
        <taxon>Sar</taxon>
        <taxon>Stramenopiles</taxon>
        <taxon>Oomycota</taxon>
        <taxon>Saprolegniomycetes</taxon>
        <taxon>Saprolegniales</taxon>
        <taxon>Verrucalvaceae</taxon>
        <taxon>Aphanomyces</taxon>
    </lineage>
</organism>
<dbReference type="InterPro" id="IPR016449">
    <property type="entry name" value="K_chnl_inward-rec_Kir"/>
</dbReference>
<dbReference type="Gene3D" id="1.10.287.70">
    <property type="match status" value="1"/>
</dbReference>
<keyword evidence="4 11" id="KW-0812">Transmembrane</keyword>
<keyword evidence="5 11" id="KW-0851">Voltage-gated channel</keyword>
<evidence type="ECO:0000256" key="2">
    <source>
        <dbReference type="ARBA" id="ARBA00022448"/>
    </source>
</evidence>
<gene>
    <name evidence="16" type="ORF">H257_15378</name>
</gene>
<keyword evidence="9 13" id="KW-0472">Membrane</keyword>
<dbReference type="SUPFAM" id="SSF81324">
    <property type="entry name" value="Voltage-gated potassium channels"/>
    <property type="match status" value="1"/>
</dbReference>
<keyword evidence="2 11" id="KW-0813">Transport</keyword>
<dbReference type="GO" id="GO:1990573">
    <property type="term" value="P:potassium ion import across plasma membrane"/>
    <property type="evidence" value="ECO:0007669"/>
    <property type="project" value="TreeGrafter"/>
</dbReference>
<evidence type="ECO:0000256" key="11">
    <source>
        <dbReference type="RuleBase" id="RU003822"/>
    </source>
</evidence>
<dbReference type="PANTHER" id="PTHR11767:SF103">
    <property type="entry name" value="POTASSIUM CHANNEL INWARDLY RECTIFYING TRANSMEMBRANE DOMAIN-CONTAINING PROTEIN"/>
    <property type="match status" value="1"/>
</dbReference>
<proteinExistence type="inferred from homology"/>
<evidence type="ECO:0000256" key="9">
    <source>
        <dbReference type="ARBA" id="ARBA00023136"/>
    </source>
</evidence>
<evidence type="ECO:0000256" key="4">
    <source>
        <dbReference type="ARBA" id="ARBA00022692"/>
    </source>
</evidence>
<evidence type="ECO:0000256" key="5">
    <source>
        <dbReference type="ARBA" id="ARBA00022882"/>
    </source>
</evidence>
<evidence type="ECO:0008006" key="17">
    <source>
        <dbReference type="Google" id="ProtNLM"/>
    </source>
</evidence>
<dbReference type="PANTHER" id="PTHR11767">
    <property type="entry name" value="INWARD RECTIFIER POTASSIUM CHANNEL"/>
    <property type="match status" value="1"/>
</dbReference>
<keyword evidence="6 11" id="KW-0630">Potassium</keyword>
<dbReference type="EMBL" id="KI913182">
    <property type="protein sequence ID" value="ETV68818.1"/>
    <property type="molecule type" value="Genomic_DNA"/>
</dbReference>
<feature type="domain" description="Inward rectifier potassium channel C-terminal" evidence="15">
    <location>
        <begin position="201"/>
        <end position="289"/>
    </location>
</feature>
<dbReference type="Gene3D" id="2.60.40.1400">
    <property type="entry name" value="G protein-activated inward rectifier potassium channel 1"/>
    <property type="match status" value="1"/>
</dbReference>
<evidence type="ECO:0000256" key="12">
    <source>
        <dbReference type="SAM" id="MobiDB-lite"/>
    </source>
</evidence>
<feature type="transmembrane region" description="Helical" evidence="13">
    <location>
        <begin position="165"/>
        <end position="189"/>
    </location>
</feature>
<reference evidence="16" key="1">
    <citation type="submission" date="2013-12" db="EMBL/GenBank/DDBJ databases">
        <title>The Genome Sequence of Aphanomyces astaci APO3.</title>
        <authorList>
            <consortium name="The Broad Institute Genomics Platform"/>
            <person name="Russ C."/>
            <person name="Tyler B."/>
            <person name="van West P."/>
            <person name="Dieguez-Uribeondo J."/>
            <person name="Young S.K."/>
            <person name="Zeng Q."/>
            <person name="Gargeya S."/>
            <person name="Fitzgerald M."/>
            <person name="Abouelleil A."/>
            <person name="Alvarado L."/>
            <person name="Chapman S.B."/>
            <person name="Gainer-Dewar J."/>
            <person name="Goldberg J."/>
            <person name="Griggs A."/>
            <person name="Gujja S."/>
            <person name="Hansen M."/>
            <person name="Howarth C."/>
            <person name="Imamovic A."/>
            <person name="Ireland A."/>
            <person name="Larimer J."/>
            <person name="McCowan C."/>
            <person name="Murphy C."/>
            <person name="Pearson M."/>
            <person name="Poon T.W."/>
            <person name="Priest M."/>
            <person name="Roberts A."/>
            <person name="Saif S."/>
            <person name="Shea T."/>
            <person name="Sykes S."/>
            <person name="Wortman J."/>
            <person name="Nusbaum C."/>
            <person name="Birren B."/>
        </authorList>
    </citation>
    <scope>NUCLEOTIDE SEQUENCE [LARGE SCALE GENOMIC DNA]</scope>
    <source>
        <strain evidence="16">APO3</strain>
    </source>
</reference>
<dbReference type="Pfam" id="PF17655">
    <property type="entry name" value="IRK_C"/>
    <property type="match status" value="2"/>
</dbReference>
<dbReference type="InterPro" id="IPR013518">
    <property type="entry name" value="K_chnl_inward-rec_Kir_cyto"/>
</dbReference>
<evidence type="ECO:0000256" key="7">
    <source>
        <dbReference type="ARBA" id="ARBA00022989"/>
    </source>
</evidence>
<accession>W4FQ56</accession>
<dbReference type="GO" id="GO:0005242">
    <property type="term" value="F:inward rectifier potassium channel activity"/>
    <property type="evidence" value="ECO:0007669"/>
    <property type="project" value="InterPro"/>
</dbReference>
<evidence type="ECO:0000256" key="1">
    <source>
        <dbReference type="ARBA" id="ARBA00004141"/>
    </source>
</evidence>
<feature type="transmembrane region" description="Helical" evidence="13">
    <location>
        <begin position="98"/>
        <end position="122"/>
    </location>
</feature>
<evidence type="ECO:0000256" key="3">
    <source>
        <dbReference type="ARBA" id="ARBA00022538"/>
    </source>
</evidence>
<dbReference type="InterPro" id="IPR014756">
    <property type="entry name" value="Ig_E-set"/>
</dbReference>
<feature type="domain" description="Potassium channel inwardly rectifying transmembrane" evidence="14">
    <location>
        <begin position="79"/>
        <end position="193"/>
    </location>
</feature>
<sequence length="419" mass="46993">MKKVTLLVAANPILNSGNIMDDGGDNFLLPQCLKKSAMPPRPRFVDRSGKPLLRTRSRPNPGNTSRGILNIARTGGNWKQIYWNDLYHTVINVKTPTLISGVVVSYVLVTFVFACLYLVVSYNDAKCNVGIKTLTEAYIFSIETIMTIGYGAPTDDIFYGGCGSMALLLTLESFSGIFINALMVGMFFIHFSRASTRAQSIVFTTNAVIRRIRGEYYFIFQVCERRKHQLVEAHVRCYAVRDQVDDDGGGLFQTHSMRLQQPDDDLGSYLLMAMPQLVVHRIDQWSPLFPPECRPSSYNATTTPAYPDPLQRAVDHDNGNRDADSPQVATPVTRTSIERHFEKTNMEVVVILEGEDSTTSNTAQARHSYQLTDIVWDHMFARCVKRHPQTNGVWIDFDMFHDLVPVSSDAAAVVSTSIF</sequence>
<dbReference type="STRING" id="112090.W4FQ56"/>
<evidence type="ECO:0000256" key="10">
    <source>
        <dbReference type="ARBA" id="ARBA00023303"/>
    </source>
</evidence>
<evidence type="ECO:0000256" key="8">
    <source>
        <dbReference type="ARBA" id="ARBA00023065"/>
    </source>
</evidence>
<protein>
    <recommendedName>
        <fullName evidence="17">Inward rectifier potassium channel C-terminal domain-containing protein</fullName>
    </recommendedName>
</protein>
<comment type="similarity">
    <text evidence="11">Belongs to the inward rectifier-type potassium channel (TC 1.A.2.1) family.</text>
</comment>
<dbReference type="SUPFAM" id="SSF81296">
    <property type="entry name" value="E set domains"/>
    <property type="match status" value="1"/>
</dbReference>
<dbReference type="GO" id="GO:0034765">
    <property type="term" value="P:regulation of monoatomic ion transmembrane transport"/>
    <property type="evidence" value="ECO:0007669"/>
    <property type="project" value="TreeGrafter"/>
</dbReference>
<dbReference type="Pfam" id="PF01007">
    <property type="entry name" value="IRK"/>
    <property type="match status" value="1"/>
</dbReference>
<dbReference type="RefSeq" id="XP_009841772.1">
    <property type="nucleotide sequence ID" value="XM_009843470.1"/>
</dbReference>
<keyword evidence="10 11" id="KW-0407">Ion channel</keyword>
<evidence type="ECO:0000259" key="15">
    <source>
        <dbReference type="Pfam" id="PF17655"/>
    </source>
</evidence>
<dbReference type="GO" id="GO:0034702">
    <property type="term" value="C:monoatomic ion channel complex"/>
    <property type="evidence" value="ECO:0007669"/>
    <property type="project" value="UniProtKB-KW"/>
</dbReference>
<comment type="subcellular location">
    <subcellularLocation>
        <location evidence="1 11">Membrane</location>
        <topology evidence="1 11">Multi-pass membrane protein</topology>
    </subcellularLocation>
</comment>
<dbReference type="AlphaFoldDB" id="W4FQ56"/>
<keyword evidence="3 11" id="KW-0633">Potassium transport</keyword>
<dbReference type="GeneID" id="20817374"/>
<evidence type="ECO:0000256" key="6">
    <source>
        <dbReference type="ARBA" id="ARBA00022958"/>
    </source>
</evidence>
<evidence type="ECO:0000256" key="13">
    <source>
        <dbReference type="SAM" id="Phobius"/>
    </source>
</evidence>
<dbReference type="GO" id="GO:0005886">
    <property type="term" value="C:plasma membrane"/>
    <property type="evidence" value="ECO:0007669"/>
    <property type="project" value="TreeGrafter"/>
</dbReference>
<name>W4FQ56_APHAT</name>
<keyword evidence="7 13" id="KW-1133">Transmembrane helix</keyword>
<dbReference type="VEuPathDB" id="FungiDB:H257_15378"/>
<dbReference type="InterPro" id="IPR040445">
    <property type="entry name" value="Kir_TM"/>
</dbReference>
<evidence type="ECO:0000259" key="14">
    <source>
        <dbReference type="Pfam" id="PF01007"/>
    </source>
</evidence>
<evidence type="ECO:0000313" key="16">
    <source>
        <dbReference type="EMBL" id="ETV68818.1"/>
    </source>
</evidence>
<dbReference type="InterPro" id="IPR041647">
    <property type="entry name" value="IRK_C"/>
</dbReference>
<feature type="region of interest" description="Disordered" evidence="12">
    <location>
        <begin position="44"/>
        <end position="65"/>
    </location>
</feature>
<feature type="domain" description="Inward rectifier potassium channel C-terminal" evidence="15">
    <location>
        <begin position="338"/>
        <end position="410"/>
    </location>
</feature>
<keyword evidence="8 11" id="KW-0406">Ion transport</keyword>